<dbReference type="AlphaFoldDB" id="A0AAD9IUX5"/>
<organism evidence="2 3">
    <name type="scientific">Paralvinella palmiformis</name>
    <dbReference type="NCBI Taxonomy" id="53620"/>
    <lineage>
        <taxon>Eukaryota</taxon>
        <taxon>Metazoa</taxon>
        <taxon>Spiralia</taxon>
        <taxon>Lophotrochozoa</taxon>
        <taxon>Annelida</taxon>
        <taxon>Polychaeta</taxon>
        <taxon>Sedentaria</taxon>
        <taxon>Canalipalpata</taxon>
        <taxon>Terebellida</taxon>
        <taxon>Terebelliformia</taxon>
        <taxon>Alvinellidae</taxon>
        <taxon>Paralvinella</taxon>
    </lineage>
</organism>
<evidence type="ECO:0000313" key="2">
    <source>
        <dbReference type="EMBL" id="KAK2141003.1"/>
    </source>
</evidence>
<dbReference type="EMBL" id="JAODUP010001186">
    <property type="protein sequence ID" value="KAK2141003.1"/>
    <property type="molecule type" value="Genomic_DNA"/>
</dbReference>
<reference evidence="2" key="1">
    <citation type="journal article" date="2023" name="Mol. Biol. Evol.">
        <title>Third-Generation Sequencing Reveals the Adaptive Role of the Epigenome in Three Deep-Sea Polychaetes.</title>
        <authorList>
            <person name="Perez M."/>
            <person name="Aroh O."/>
            <person name="Sun Y."/>
            <person name="Lan Y."/>
            <person name="Juniper S.K."/>
            <person name="Young C.R."/>
            <person name="Angers B."/>
            <person name="Qian P.Y."/>
        </authorList>
    </citation>
    <scope>NUCLEOTIDE SEQUENCE</scope>
    <source>
        <strain evidence="2">P08H-3</strain>
    </source>
</reference>
<feature type="compositionally biased region" description="Basic and acidic residues" evidence="1">
    <location>
        <begin position="1"/>
        <end position="24"/>
    </location>
</feature>
<feature type="region of interest" description="Disordered" evidence="1">
    <location>
        <begin position="1"/>
        <end position="193"/>
    </location>
</feature>
<feature type="compositionally biased region" description="Acidic residues" evidence="1">
    <location>
        <begin position="122"/>
        <end position="135"/>
    </location>
</feature>
<evidence type="ECO:0000256" key="1">
    <source>
        <dbReference type="SAM" id="MobiDB-lite"/>
    </source>
</evidence>
<evidence type="ECO:0000313" key="3">
    <source>
        <dbReference type="Proteomes" id="UP001208570"/>
    </source>
</evidence>
<feature type="compositionally biased region" description="Low complexity" evidence="1">
    <location>
        <begin position="79"/>
        <end position="96"/>
    </location>
</feature>
<feature type="compositionally biased region" description="Polar residues" evidence="1">
    <location>
        <begin position="52"/>
        <end position="69"/>
    </location>
</feature>
<comment type="caution">
    <text evidence="2">The sequence shown here is derived from an EMBL/GenBank/DDBJ whole genome shotgun (WGS) entry which is preliminary data.</text>
</comment>
<accession>A0AAD9IUX5</accession>
<name>A0AAD9IUX5_9ANNE</name>
<gene>
    <name evidence="2" type="ORF">LSH36_1186g02012</name>
</gene>
<sequence>MNDSGSDREWTFLNRKGDEEHQSDDSGSSSDFVHVNDRSAVFYHHKVDGHSGSPQDLNQQTVKCQTPDGSSVDAEATISVPSVGGESSGGLVPESSTLHREMDETDSEGSAPELLDSLENSVAEDSESSEPELLDEQVVSALTHPRSAETMSLADDVRDQPAPDGSDPVQILSDGVNVSDKTDSPVAGSHSGATLSWEENQWFWDDEVISPGDLTTDEHEIS</sequence>
<protein>
    <submittedName>
        <fullName evidence="2">Uncharacterized protein</fullName>
    </submittedName>
</protein>
<keyword evidence="3" id="KW-1185">Reference proteome</keyword>
<dbReference type="Proteomes" id="UP001208570">
    <property type="component" value="Unassembled WGS sequence"/>
</dbReference>
<proteinExistence type="predicted"/>